<proteinExistence type="predicted"/>
<feature type="region of interest" description="Disordered" evidence="2">
    <location>
        <begin position="456"/>
        <end position="508"/>
    </location>
</feature>
<feature type="region of interest" description="Disordered" evidence="2">
    <location>
        <begin position="126"/>
        <end position="159"/>
    </location>
</feature>
<feature type="compositionally biased region" description="Polar residues" evidence="2">
    <location>
        <begin position="126"/>
        <end position="137"/>
    </location>
</feature>
<protein>
    <recommendedName>
        <fullName evidence="5">M protein, serotype 2.1</fullName>
    </recommendedName>
</protein>
<dbReference type="PANTHER" id="PTHR38120:SF1">
    <property type="entry name" value="M PROTEIN, SEROTYPE 2.1"/>
    <property type="match status" value="1"/>
</dbReference>
<feature type="compositionally biased region" description="Low complexity" evidence="2">
    <location>
        <begin position="399"/>
        <end position="414"/>
    </location>
</feature>
<feature type="region of interest" description="Disordered" evidence="2">
    <location>
        <begin position="330"/>
        <end position="443"/>
    </location>
</feature>
<evidence type="ECO:0008006" key="5">
    <source>
        <dbReference type="Google" id="ProtNLM"/>
    </source>
</evidence>
<evidence type="ECO:0000256" key="2">
    <source>
        <dbReference type="SAM" id="MobiDB-lite"/>
    </source>
</evidence>
<evidence type="ECO:0000313" key="3">
    <source>
        <dbReference type="EMBL" id="CCG85010.1"/>
    </source>
</evidence>
<name>R4XP27_TAPDE</name>
<feature type="compositionally biased region" description="Polar residues" evidence="2">
    <location>
        <begin position="384"/>
        <end position="396"/>
    </location>
</feature>
<feature type="compositionally biased region" description="Polar residues" evidence="2">
    <location>
        <begin position="415"/>
        <end position="429"/>
    </location>
</feature>
<feature type="coiled-coil region" evidence="1">
    <location>
        <begin position="5"/>
        <end position="60"/>
    </location>
</feature>
<feature type="compositionally biased region" description="Basic and acidic residues" evidence="2">
    <location>
        <begin position="466"/>
        <end position="479"/>
    </location>
</feature>
<dbReference type="Proteomes" id="UP000013776">
    <property type="component" value="Unassembled WGS sequence"/>
</dbReference>
<dbReference type="VEuPathDB" id="FungiDB:TAPDE_005587"/>
<feature type="compositionally biased region" description="Basic and acidic residues" evidence="2">
    <location>
        <begin position="534"/>
        <end position="544"/>
    </location>
</feature>
<accession>R4XP27</accession>
<dbReference type="PANTHER" id="PTHR38120">
    <property type="entry name" value="EXPRESSED PROTEIN"/>
    <property type="match status" value="1"/>
</dbReference>
<dbReference type="AlphaFoldDB" id="R4XP27"/>
<comment type="caution">
    <text evidence="3">The sequence shown here is derived from an EMBL/GenBank/DDBJ whole genome shotgun (WGS) entry which is preliminary data.</text>
</comment>
<reference evidence="3 4" key="1">
    <citation type="journal article" date="2013" name="MBio">
        <title>Genome sequencing of the plant pathogen Taphrina deformans, the causal agent of peach leaf curl.</title>
        <authorList>
            <person name="Cisse O.H."/>
            <person name="Almeida J.M.G.C.F."/>
            <person name="Fonseca A."/>
            <person name="Kumar A.A."/>
            <person name="Salojaervi J."/>
            <person name="Overmyer K."/>
            <person name="Hauser P.M."/>
            <person name="Pagni M."/>
        </authorList>
    </citation>
    <scope>NUCLEOTIDE SEQUENCE [LARGE SCALE GENOMIC DNA]</scope>
    <source>
        <strain evidence="4">PYCC 5710 / ATCC 11124 / CBS 356.35 / IMI 108563 / JCM 9778 / NBRC 8474</strain>
    </source>
</reference>
<evidence type="ECO:0000313" key="4">
    <source>
        <dbReference type="Proteomes" id="UP000013776"/>
    </source>
</evidence>
<organism evidence="3 4">
    <name type="scientific">Taphrina deformans (strain PYCC 5710 / ATCC 11124 / CBS 356.35 / IMI 108563 / JCM 9778 / NBRC 8474)</name>
    <name type="common">Peach leaf curl fungus</name>
    <name type="synonym">Lalaria deformans</name>
    <dbReference type="NCBI Taxonomy" id="1097556"/>
    <lineage>
        <taxon>Eukaryota</taxon>
        <taxon>Fungi</taxon>
        <taxon>Dikarya</taxon>
        <taxon>Ascomycota</taxon>
        <taxon>Taphrinomycotina</taxon>
        <taxon>Taphrinomycetes</taxon>
        <taxon>Taphrinales</taxon>
        <taxon>Taphrinaceae</taxon>
        <taxon>Taphrina</taxon>
    </lineage>
</organism>
<dbReference type="OrthoDB" id="2121319at2759"/>
<evidence type="ECO:0000256" key="1">
    <source>
        <dbReference type="SAM" id="Coils"/>
    </source>
</evidence>
<gene>
    <name evidence="3" type="ORF">TAPDE_005587</name>
</gene>
<dbReference type="STRING" id="1097556.R4XP27"/>
<keyword evidence="4" id="KW-1185">Reference proteome</keyword>
<dbReference type="EMBL" id="CAHR02000383">
    <property type="protein sequence ID" value="CCG85010.1"/>
    <property type="molecule type" value="Genomic_DNA"/>
</dbReference>
<feature type="coiled-coil region" evidence="1">
    <location>
        <begin position="175"/>
        <end position="227"/>
    </location>
</feature>
<keyword evidence="1" id="KW-0175">Coiled coil</keyword>
<sequence>MSETDANLKTELETLRDKLKAAEEARDEHLNDLERTRYSLNTAKEQHVKLEERIVEQEKVSVSRITELQTLVAQLRSLGRNAEQDVRNNNIANYRPDDGQREKLIEERKKLLYQSEEMSVTIQRLHSRAPSMSSTANKDTERVHEDESPFSHSRNNSANNLLNLQRSVTTRDRRIESLEDVVHNLESELENLAEQGEPQIKQLENKNKELVSEIRALREDIEGYQTLLHEKTMTGEFSTSQFMQSTTSHSKYQSLRGAPAGLNLASELDTASISTGGTAQDIEFAGRAELEAELLNLQETNKALSLYVSTIVARMLNTEGYEHLLARDSKDMRPTLATPKKPEATAPSFLERTRSALTRKSAASPIAPEVAPSDKLSPKAAEQRSLSPGSQNSNKSRGALSDNDSSLLSRRALSPNKSTTPSKGAQLPTTKGLRPLQSGSAADQITTREARRLSAQFAPAQPLDEEEKKSIVSKEDPTSRNRRTSWIGWLGSKQNETPDVEPVTGGAKLQSLKDLRPLAEIDAEIEQSSLVPGDELHTQDVHST</sequence>
<dbReference type="eggNOG" id="ENOG502QVZ5">
    <property type="taxonomic scope" value="Eukaryota"/>
</dbReference>
<feature type="compositionally biased region" description="Basic and acidic residues" evidence="2">
    <location>
        <begin position="138"/>
        <end position="149"/>
    </location>
</feature>
<feature type="region of interest" description="Disordered" evidence="2">
    <location>
        <begin position="524"/>
        <end position="544"/>
    </location>
</feature>